<dbReference type="Pfam" id="PF04051">
    <property type="entry name" value="TRAPP"/>
    <property type="match status" value="1"/>
</dbReference>
<dbReference type="InterPro" id="IPR024096">
    <property type="entry name" value="NO_sig/Golgi_transp_ligand-bd"/>
</dbReference>
<proteinExistence type="inferred from homology"/>
<dbReference type="GO" id="GO:0006888">
    <property type="term" value="P:endoplasmic reticulum to Golgi vesicle-mediated transport"/>
    <property type="evidence" value="ECO:0007669"/>
    <property type="project" value="TreeGrafter"/>
</dbReference>
<dbReference type="GO" id="GO:0030008">
    <property type="term" value="C:TRAPP complex"/>
    <property type="evidence" value="ECO:0007669"/>
    <property type="project" value="TreeGrafter"/>
</dbReference>
<sequence>MSFRPLVRMSTTSGVPVTAKAAPFLQFPCGVIRGALSAMGVNAQVTAETPGLPGAVFQITTVNKNPSG</sequence>
<dbReference type="OrthoDB" id="941624at2759"/>
<evidence type="ECO:0008006" key="4">
    <source>
        <dbReference type="Google" id="ProtNLM"/>
    </source>
</evidence>
<dbReference type="Proteomes" id="UP000024837">
    <property type="component" value="Unassembled WGS sequence"/>
</dbReference>
<protein>
    <recommendedName>
        <fullName evidence="4">Trafficking protein particle complex subunit 6B</fullName>
    </recommendedName>
</protein>
<comment type="similarity">
    <text evidence="1">Belongs to the TRAPP small subunits family. BET3 subfamily.</text>
</comment>
<evidence type="ECO:0000313" key="2">
    <source>
        <dbReference type="EMBL" id="EWC45105.1"/>
    </source>
</evidence>
<dbReference type="InterPro" id="IPR037992">
    <property type="entry name" value="TRAPPC6/Trs33"/>
</dbReference>
<name>W7I7Z4_9PEZI</name>
<keyword evidence="3" id="KW-1185">Reference proteome</keyword>
<dbReference type="PANTHER" id="PTHR12817:SF0">
    <property type="entry name" value="GEO08327P1"/>
    <property type="match status" value="1"/>
</dbReference>
<dbReference type="Gene3D" id="3.30.1380.20">
    <property type="entry name" value="Trafficking protein particle complex subunit 3"/>
    <property type="match status" value="1"/>
</dbReference>
<evidence type="ECO:0000313" key="3">
    <source>
        <dbReference type="Proteomes" id="UP000024837"/>
    </source>
</evidence>
<dbReference type="PANTHER" id="PTHR12817">
    <property type="entry name" value="TRAFFICKING PROTEIN PARTICLE COMPLEX SUBUNIT 6B"/>
    <property type="match status" value="1"/>
</dbReference>
<accession>W7I7Z4</accession>
<dbReference type="GO" id="GO:0005802">
    <property type="term" value="C:trans-Golgi network"/>
    <property type="evidence" value="ECO:0007669"/>
    <property type="project" value="TreeGrafter"/>
</dbReference>
<dbReference type="HOGENOM" id="CLU_2793953_0_0_1"/>
<dbReference type="GO" id="GO:0005801">
    <property type="term" value="C:cis-Golgi network"/>
    <property type="evidence" value="ECO:0007669"/>
    <property type="project" value="TreeGrafter"/>
</dbReference>
<organism evidence="2 3">
    <name type="scientific">Drechslerella stenobrocha 248</name>
    <dbReference type="NCBI Taxonomy" id="1043628"/>
    <lineage>
        <taxon>Eukaryota</taxon>
        <taxon>Fungi</taxon>
        <taxon>Dikarya</taxon>
        <taxon>Ascomycota</taxon>
        <taxon>Pezizomycotina</taxon>
        <taxon>Orbiliomycetes</taxon>
        <taxon>Orbiliales</taxon>
        <taxon>Orbiliaceae</taxon>
        <taxon>Drechslerella</taxon>
    </lineage>
</organism>
<dbReference type="SUPFAM" id="SSF111126">
    <property type="entry name" value="Ligand-binding domain in the NO signalling and Golgi transport"/>
    <property type="match status" value="1"/>
</dbReference>
<gene>
    <name evidence="2" type="ORF">DRE_06244</name>
</gene>
<dbReference type="EMBL" id="KI966431">
    <property type="protein sequence ID" value="EWC45105.1"/>
    <property type="molecule type" value="Genomic_DNA"/>
</dbReference>
<reference evidence="2 3" key="1">
    <citation type="submission" date="2013-05" db="EMBL/GenBank/DDBJ databases">
        <title>Drechslerella stenobrocha genome reveals carnivorous origination and mechanical trapping mechanism of predatory fungi.</title>
        <authorList>
            <person name="Liu X."/>
            <person name="Zhang W."/>
            <person name="Liu K."/>
        </authorList>
    </citation>
    <scope>NUCLEOTIDE SEQUENCE [LARGE SCALE GENOMIC DNA]</scope>
    <source>
        <strain evidence="2 3">248</strain>
    </source>
</reference>
<dbReference type="InterPro" id="IPR007194">
    <property type="entry name" value="TRAPP_component"/>
</dbReference>
<evidence type="ECO:0000256" key="1">
    <source>
        <dbReference type="ARBA" id="ARBA00006218"/>
    </source>
</evidence>
<dbReference type="AlphaFoldDB" id="W7I7Z4"/>